<proteinExistence type="predicted"/>
<dbReference type="Gene3D" id="3.30.950.30">
    <property type="entry name" value="Schlafen, AAA domain"/>
    <property type="match status" value="1"/>
</dbReference>
<dbReference type="InterPro" id="IPR038461">
    <property type="entry name" value="Schlafen_AlbA_2_dom_sf"/>
</dbReference>
<reference evidence="2" key="1">
    <citation type="submission" date="2009-10" db="EMBL/GenBank/DDBJ databases">
        <title>Diversity of trophic interactions inside an arsenic-rich microbial ecosystem.</title>
        <authorList>
            <person name="Bertin P.N."/>
            <person name="Heinrich-Salmeron A."/>
            <person name="Pelletier E."/>
            <person name="Goulhen-Chollet F."/>
            <person name="Arsene-Ploetze F."/>
            <person name="Gallien S."/>
            <person name="Calteau A."/>
            <person name="Vallenet D."/>
            <person name="Casiot C."/>
            <person name="Chane-Woon-Ming B."/>
            <person name="Giloteaux L."/>
            <person name="Barakat M."/>
            <person name="Bonnefoy V."/>
            <person name="Bruneel O."/>
            <person name="Chandler M."/>
            <person name="Cleiss J."/>
            <person name="Duran R."/>
            <person name="Elbaz-Poulichet F."/>
            <person name="Fonknechten N."/>
            <person name="Lauga B."/>
            <person name="Mornico D."/>
            <person name="Ortet P."/>
            <person name="Schaeffer C."/>
            <person name="Siguier P."/>
            <person name="Alexander Thil Smith A."/>
            <person name="Van Dorsselaer A."/>
            <person name="Weissenbach J."/>
            <person name="Medigue C."/>
            <person name="Le Paslier D."/>
        </authorList>
    </citation>
    <scope>NUCLEOTIDE SEQUENCE</scope>
</reference>
<dbReference type="AlphaFoldDB" id="E6Q545"/>
<protein>
    <submittedName>
        <fullName evidence="2">Putative transcriptional regulator</fullName>
    </submittedName>
</protein>
<accession>E6Q545</accession>
<feature type="domain" description="Schlafen AlbA-2" evidence="1">
    <location>
        <begin position="14"/>
        <end position="130"/>
    </location>
</feature>
<evidence type="ECO:0000259" key="1">
    <source>
        <dbReference type="Pfam" id="PF04326"/>
    </source>
</evidence>
<dbReference type="PANTHER" id="PTHR30595:SF6">
    <property type="entry name" value="SCHLAFEN ALBA-2 DOMAIN-CONTAINING PROTEIN"/>
    <property type="match status" value="1"/>
</dbReference>
<dbReference type="Pfam" id="PF13749">
    <property type="entry name" value="HATPase_c_4"/>
    <property type="match status" value="1"/>
</dbReference>
<name>E6Q545_9ZZZZ</name>
<dbReference type="EMBL" id="CABO01000034">
    <property type="protein sequence ID" value="CBI02306.1"/>
    <property type="molecule type" value="Genomic_DNA"/>
</dbReference>
<evidence type="ECO:0000313" key="2">
    <source>
        <dbReference type="EMBL" id="CBI02306.1"/>
    </source>
</evidence>
<dbReference type="PANTHER" id="PTHR30595">
    <property type="entry name" value="GLPR-RELATED TRANSCRIPTIONAL REPRESSOR"/>
    <property type="match status" value="1"/>
</dbReference>
<dbReference type="InterPro" id="IPR038475">
    <property type="entry name" value="RecG_C_sf"/>
</dbReference>
<dbReference type="Pfam" id="PF04326">
    <property type="entry name" value="SLFN_AlbA_2"/>
    <property type="match status" value="1"/>
</dbReference>
<organism evidence="2">
    <name type="scientific">mine drainage metagenome</name>
    <dbReference type="NCBI Taxonomy" id="410659"/>
    <lineage>
        <taxon>unclassified sequences</taxon>
        <taxon>metagenomes</taxon>
        <taxon>ecological metagenomes</taxon>
    </lineage>
</organism>
<gene>
    <name evidence="2" type="ORF">CARN4_1013</name>
</gene>
<sequence>MNGEQLHALLQRGESSSVEFKRSAHSDLESIRKTVCAFANALNESDTSAVVFVGVNDDGSCAQAPIDDETVRRLGEVRSDGSILPTPTMDIERHTIGGCELIAIVVYPHAAPPVRFKGRAYVRVEARTEVASIEDERRLVERRRTSVLPFDHQPVHGATLADVDIERFKSEYLPAAFDKATLAANGRSIEGQLIALRFATEVATPTIGGVLAFGKDPERWIPGAFVQYVRFDGKDLADPIVDEKHLSGALPALLAALEDIVKLSITTKVEIGGRRELREPDYPHAALRQFVHNAVMHRTYESSNAPIRISWFNDRIEIQNPGGLFGQVNQSNFGTVTDYRNPLVAEAMRTLGFVQRFGVGIATAQKALRENGNPPAEFQFSPTSVLVTIGSR</sequence>
<dbReference type="InterPro" id="IPR007421">
    <property type="entry name" value="Schlafen_AlbA_2_dom"/>
</dbReference>
<comment type="caution">
    <text evidence="2">The sequence shown here is derived from an EMBL/GenBank/DDBJ whole genome shotgun (WGS) entry which is preliminary data.</text>
</comment>
<dbReference type="Gene3D" id="3.30.565.60">
    <property type="match status" value="1"/>
</dbReference>